<keyword evidence="3" id="KW-1003">Cell membrane</keyword>
<protein>
    <recommendedName>
        <fullName evidence="9">TRAP transporter small permease protein</fullName>
    </recommendedName>
</protein>
<evidence type="ECO:0000256" key="7">
    <source>
        <dbReference type="ARBA" id="ARBA00023136"/>
    </source>
</evidence>
<dbReference type="EMBL" id="JFKE01000001">
    <property type="protein sequence ID" value="KAJ57188.1"/>
    <property type="molecule type" value="Genomic_DNA"/>
</dbReference>
<reference evidence="11 12" key="1">
    <citation type="submission" date="2014-03" db="EMBL/GenBank/DDBJ databases">
        <title>Draft Genome Sequence of Actibacterium mucosum KCTC 23349, a Marine Alphaproteobacterium with Complex Ionic Requirements Isolated from Mediterranean Seawater at Malvarrosa Beach, Valencia, Spain.</title>
        <authorList>
            <person name="Arahal D.R."/>
            <person name="Shao Z."/>
            <person name="Lai Q."/>
            <person name="Pujalte M.J."/>
        </authorList>
    </citation>
    <scope>NUCLEOTIDE SEQUENCE [LARGE SCALE GENOMIC DNA]</scope>
    <source>
        <strain evidence="11 12">KCTC 23349</strain>
    </source>
</reference>
<evidence type="ECO:0000256" key="1">
    <source>
        <dbReference type="ARBA" id="ARBA00004429"/>
    </source>
</evidence>
<evidence type="ECO:0000313" key="12">
    <source>
        <dbReference type="Proteomes" id="UP000026249"/>
    </source>
</evidence>
<evidence type="ECO:0000256" key="6">
    <source>
        <dbReference type="ARBA" id="ARBA00022989"/>
    </source>
</evidence>
<keyword evidence="5 9" id="KW-0812">Transmembrane</keyword>
<keyword evidence="6 9" id="KW-1133">Transmembrane helix</keyword>
<accession>A0A037ZNQ6</accession>
<keyword evidence="7 9" id="KW-0472">Membrane</keyword>
<organism evidence="11 12">
    <name type="scientific">Actibacterium mucosum KCTC 23349</name>
    <dbReference type="NCBI Taxonomy" id="1454373"/>
    <lineage>
        <taxon>Bacteria</taxon>
        <taxon>Pseudomonadati</taxon>
        <taxon>Pseudomonadota</taxon>
        <taxon>Alphaproteobacteria</taxon>
        <taxon>Rhodobacterales</taxon>
        <taxon>Roseobacteraceae</taxon>
        <taxon>Actibacterium</taxon>
    </lineage>
</organism>
<keyword evidence="12" id="KW-1185">Reference proteome</keyword>
<comment type="subcellular location">
    <subcellularLocation>
        <location evidence="1 9">Cell inner membrane</location>
        <topology evidence="1 9">Multi-pass membrane protein</topology>
    </subcellularLocation>
</comment>
<dbReference type="AlphaFoldDB" id="A0A037ZNQ6"/>
<dbReference type="InterPro" id="IPR007387">
    <property type="entry name" value="TRAP_DctQ"/>
</dbReference>
<keyword evidence="4 9" id="KW-0997">Cell inner membrane</keyword>
<sequence length="172" mass="18764">MSPPMTAALRFADFIDAMTRLISHIASVLLLALVALVFCNVAGRYVIGNAPVWMQELEWHLLVPTAMLGIVVLMLEKGHVRVDMLYDKMSPKARHWIDFVSMVLGAAVALLLIRYSTGFVENSFSLLEGSPDPGGLPGRWALKGFLPIAFALLALQCAANAIRSLNAIRSTD</sequence>
<feature type="domain" description="Tripartite ATP-independent periplasmic transporters DctQ component" evidence="10">
    <location>
        <begin position="33"/>
        <end position="165"/>
    </location>
</feature>
<feature type="transmembrane region" description="Helical" evidence="9">
    <location>
        <begin position="140"/>
        <end position="162"/>
    </location>
</feature>
<evidence type="ECO:0000256" key="8">
    <source>
        <dbReference type="ARBA" id="ARBA00038436"/>
    </source>
</evidence>
<comment type="caution">
    <text evidence="11">The sequence shown here is derived from an EMBL/GenBank/DDBJ whole genome shotgun (WGS) entry which is preliminary data.</text>
</comment>
<feature type="transmembrane region" description="Helical" evidence="9">
    <location>
        <begin position="59"/>
        <end position="75"/>
    </location>
</feature>
<feature type="transmembrane region" description="Helical" evidence="9">
    <location>
        <begin position="96"/>
        <end position="120"/>
    </location>
</feature>
<dbReference type="GO" id="GO:0005886">
    <property type="term" value="C:plasma membrane"/>
    <property type="evidence" value="ECO:0007669"/>
    <property type="project" value="UniProtKB-SubCell"/>
</dbReference>
<dbReference type="InterPro" id="IPR055348">
    <property type="entry name" value="DctQ"/>
</dbReference>
<dbReference type="Pfam" id="PF04290">
    <property type="entry name" value="DctQ"/>
    <property type="match status" value="1"/>
</dbReference>
<evidence type="ECO:0000313" key="11">
    <source>
        <dbReference type="EMBL" id="KAJ57188.1"/>
    </source>
</evidence>
<evidence type="ECO:0000256" key="9">
    <source>
        <dbReference type="RuleBase" id="RU369079"/>
    </source>
</evidence>
<gene>
    <name evidence="11" type="ORF">ACMU_01465</name>
</gene>
<comment type="similarity">
    <text evidence="8 9">Belongs to the TRAP transporter small permease family.</text>
</comment>
<comment type="function">
    <text evidence="9">Part of the tripartite ATP-independent periplasmic (TRAP) transport system.</text>
</comment>
<evidence type="ECO:0000256" key="3">
    <source>
        <dbReference type="ARBA" id="ARBA00022475"/>
    </source>
</evidence>
<evidence type="ECO:0000259" key="10">
    <source>
        <dbReference type="Pfam" id="PF04290"/>
    </source>
</evidence>
<dbReference type="PANTHER" id="PTHR35011:SF4">
    <property type="entry name" value="SLL1102 PROTEIN"/>
    <property type="match status" value="1"/>
</dbReference>
<comment type="subunit">
    <text evidence="9">The complex comprises the extracytoplasmic solute receptor protein and the two transmembrane proteins.</text>
</comment>
<dbReference type="STRING" id="1454373.ACMU_01465"/>
<evidence type="ECO:0000256" key="5">
    <source>
        <dbReference type="ARBA" id="ARBA00022692"/>
    </source>
</evidence>
<keyword evidence="2 9" id="KW-0813">Transport</keyword>
<name>A0A037ZNQ6_9RHOB</name>
<dbReference type="PANTHER" id="PTHR35011">
    <property type="entry name" value="2,3-DIKETO-L-GULONATE TRAP TRANSPORTER SMALL PERMEASE PROTEIN YIAM"/>
    <property type="match status" value="1"/>
</dbReference>
<dbReference type="GO" id="GO:0022857">
    <property type="term" value="F:transmembrane transporter activity"/>
    <property type="evidence" value="ECO:0007669"/>
    <property type="project" value="UniProtKB-UniRule"/>
</dbReference>
<proteinExistence type="inferred from homology"/>
<dbReference type="Proteomes" id="UP000026249">
    <property type="component" value="Unassembled WGS sequence"/>
</dbReference>
<feature type="transmembrane region" description="Helical" evidence="9">
    <location>
        <begin position="21"/>
        <end position="47"/>
    </location>
</feature>
<evidence type="ECO:0000256" key="4">
    <source>
        <dbReference type="ARBA" id="ARBA00022519"/>
    </source>
</evidence>
<evidence type="ECO:0000256" key="2">
    <source>
        <dbReference type="ARBA" id="ARBA00022448"/>
    </source>
</evidence>